<evidence type="ECO:0000256" key="1">
    <source>
        <dbReference type="ARBA" id="ARBA00007689"/>
    </source>
</evidence>
<feature type="domain" description="YCII-related" evidence="2">
    <location>
        <begin position="16"/>
        <end position="102"/>
    </location>
</feature>
<evidence type="ECO:0000259" key="2">
    <source>
        <dbReference type="Pfam" id="PF03795"/>
    </source>
</evidence>
<proteinExistence type="inferred from homology"/>
<dbReference type="EMBL" id="AP012204">
    <property type="protein sequence ID" value="BAK35108.1"/>
    <property type="molecule type" value="Genomic_DNA"/>
</dbReference>
<protein>
    <recommendedName>
        <fullName evidence="2">YCII-related domain-containing protein</fullName>
    </recommendedName>
</protein>
<gene>
    <name evidence="3" type="ordered locus">MLP_20940</name>
</gene>
<reference evidence="3 4" key="1">
    <citation type="submission" date="2011-05" db="EMBL/GenBank/DDBJ databases">
        <title>Whole genome sequence of Microlunatus phosphovorus NM-1.</title>
        <authorList>
            <person name="Hosoyama A."/>
            <person name="Sasaki K."/>
            <person name="Harada T."/>
            <person name="Igarashi R."/>
            <person name="Kawakoshi A."/>
            <person name="Sasagawa M."/>
            <person name="Fukada J."/>
            <person name="Nakamura S."/>
            <person name="Katano Y."/>
            <person name="Hanada S."/>
            <person name="Kamagata Y."/>
            <person name="Nakamura N."/>
            <person name="Yamazaki S."/>
            <person name="Fujita N."/>
        </authorList>
    </citation>
    <scope>NUCLEOTIDE SEQUENCE [LARGE SCALE GENOMIC DNA]</scope>
    <source>
        <strain evidence="4">ATCC 700054 / DSM 10555 / JCM 9379 / NBRC 101784 / NCIMB 13414 / VKM Ac-1990 / NM-1</strain>
    </source>
</reference>
<comment type="similarity">
    <text evidence="1">Belongs to the YciI family.</text>
</comment>
<sequence length="116" mass="13200">MADAFVDPTGEGTTLMQWIAIFEDHPDRLRLRTDLFDAHVEYLHARKKTIRLAGALRSDSDAPWVGGVWIISARCRMDAVECCESDPFFIHGLRRSYELFQWGRAPCFGEVGTILV</sequence>
<dbReference type="HOGENOM" id="CLU_110355_3_3_11"/>
<dbReference type="SUPFAM" id="SSF54909">
    <property type="entry name" value="Dimeric alpha+beta barrel"/>
    <property type="match status" value="1"/>
</dbReference>
<dbReference type="Proteomes" id="UP000007947">
    <property type="component" value="Chromosome"/>
</dbReference>
<name>F5XDT5_MICPN</name>
<organism evidence="3 4">
    <name type="scientific">Microlunatus phosphovorus (strain ATCC 700054 / DSM 10555 / JCM 9379 / NBRC 101784 / NCIMB 13414 / VKM Ac-1990 / NM-1)</name>
    <dbReference type="NCBI Taxonomy" id="1032480"/>
    <lineage>
        <taxon>Bacteria</taxon>
        <taxon>Bacillati</taxon>
        <taxon>Actinomycetota</taxon>
        <taxon>Actinomycetes</taxon>
        <taxon>Propionibacteriales</taxon>
        <taxon>Propionibacteriaceae</taxon>
        <taxon>Microlunatus</taxon>
    </lineage>
</organism>
<dbReference type="eggNOG" id="COG2350">
    <property type="taxonomic scope" value="Bacteria"/>
</dbReference>
<dbReference type="AlphaFoldDB" id="F5XDT5"/>
<dbReference type="Gene3D" id="3.30.70.1060">
    <property type="entry name" value="Dimeric alpha+beta barrel"/>
    <property type="match status" value="1"/>
</dbReference>
<dbReference type="InterPro" id="IPR005545">
    <property type="entry name" value="YCII"/>
</dbReference>
<dbReference type="KEGG" id="mph:MLP_20940"/>
<dbReference type="RefSeq" id="WP_013862980.1">
    <property type="nucleotide sequence ID" value="NC_015635.1"/>
</dbReference>
<evidence type="ECO:0000313" key="3">
    <source>
        <dbReference type="EMBL" id="BAK35108.1"/>
    </source>
</evidence>
<accession>F5XDT5</accession>
<keyword evidence="4" id="KW-1185">Reference proteome</keyword>
<dbReference type="OrthoDB" id="460439at2"/>
<evidence type="ECO:0000313" key="4">
    <source>
        <dbReference type="Proteomes" id="UP000007947"/>
    </source>
</evidence>
<dbReference type="Pfam" id="PF03795">
    <property type="entry name" value="YCII"/>
    <property type="match status" value="1"/>
</dbReference>
<dbReference type="STRING" id="1032480.MLP_20940"/>
<dbReference type="InterPro" id="IPR011008">
    <property type="entry name" value="Dimeric_a/b-barrel"/>
</dbReference>